<dbReference type="Pfam" id="PF00899">
    <property type="entry name" value="ThiF"/>
    <property type="match status" value="1"/>
</dbReference>
<dbReference type="InterPro" id="IPR000594">
    <property type="entry name" value="ThiF_NAD_FAD-bd"/>
</dbReference>
<protein>
    <submittedName>
        <fullName evidence="3">Thiamine biosynthesis protein MoeB</fullName>
    </submittedName>
</protein>
<dbReference type="GO" id="GO:0004792">
    <property type="term" value="F:thiosulfate-cyanide sulfurtransferase activity"/>
    <property type="evidence" value="ECO:0007669"/>
    <property type="project" value="TreeGrafter"/>
</dbReference>
<dbReference type="GO" id="GO:0005829">
    <property type="term" value="C:cytosol"/>
    <property type="evidence" value="ECO:0007669"/>
    <property type="project" value="TreeGrafter"/>
</dbReference>
<dbReference type="InterPro" id="IPR045886">
    <property type="entry name" value="ThiF/MoeB/HesA"/>
</dbReference>
<feature type="domain" description="THIF-type NAD/FAD binding fold" evidence="2">
    <location>
        <begin position="5"/>
        <end position="240"/>
    </location>
</feature>
<comment type="similarity">
    <text evidence="1">Belongs to the HesA/MoeB/ThiF family.</text>
</comment>
<dbReference type="Gene3D" id="3.40.50.720">
    <property type="entry name" value="NAD(P)-binding Rossmann-like Domain"/>
    <property type="match status" value="1"/>
</dbReference>
<gene>
    <name evidence="3" type="ORF">DEX24_08785</name>
</gene>
<reference evidence="3 4" key="1">
    <citation type="submission" date="2018-05" db="EMBL/GenBank/DDBJ databases">
        <title>Kurthia sibirica genome sequence.</title>
        <authorList>
            <person name="Maclea K.S."/>
            <person name="Goen A.E."/>
        </authorList>
    </citation>
    <scope>NUCLEOTIDE SEQUENCE [LARGE SCALE GENOMIC DNA]</scope>
    <source>
        <strain evidence="3 4">ATCC 49154</strain>
    </source>
</reference>
<organism evidence="3 4">
    <name type="scientific">Kurthia sibirica</name>
    <dbReference type="NCBI Taxonomy" id="202750"/>
    <lineage>
        <taxon>Bacteria</taxon>
        <taxon>Bacillati</taxon>
        <taxon>Bacillota</taxon>
        <taxon>Bacilli</taxon>
        <taxon>Bacillales</taxon>
        <taxon>Caryophanaceae</taxon>
        <taxon>Kurthia</taxon>
    </lineage>
</organism>
<dbReference type="CDD" id="cd00757">
    <property type="entry name" value="ThiF_MoeB_HesA_family"/>
    <property type="match status" value="1"/>
</dbReference>
<accession>A0A2U3ALJ6</accession>
<dbReference type="SUPFAM" id="SSF69572">
    <property type="entry name" value="Activating enzymes of the ubiquitin-like proteins"/>
    <property type="match status" value="1"/>
</dbReference>
<dbReference type="InterPro" id="IPR035985">
    <property type="entry name" value="Ubiquitin-activating_enz"/>
</dbReference>
<dbReference type="Proteomes" id="UP000245938">
    <property type="component" value="Unassembled WGS sequence"/>
</dbReference>
<keyword evidence="4" id="KW-1185">Reference proteome</keyword>
<dbReference type="OrthoDB" id="9804286at2"/>
<comment type="caution">
    <text evidence="3">The sequence shown here is derived from an EMBL/GenBank/DDBJ whole genome shotgun (WGS) entry which is preliminary data.</text>
</comment>
<dbReference type="RefSeq" id="WP_109306052.1">
    <property type="nucleotide sequence ID" value="NZ_BJUF01000026.1"/>
</dbReference>
<dbReference type="EMBL" id="QFVR01000009">
    <property type="protein sequence ID" value="PWI25423.1"/>
    <property type="molecule type" value="Genomic_DNA"/>
</dbReference>
<dbReference type="PANTHER" id="PTHR10953">
    <property type="entry name" value="UBIQUITIN-ACTIVATING ENZYME E1"/>
    <property type="match status" value="1"/>
</dbReference>
<proteinExistence type="inferred from homology"/>
<evidence type="ECO:0000313" key="4">
    <source>
        <dbReference type="Proteomes" id="UP000245938"/>
    </source>
</evidence>
<dbReference type="GO" id="GO:0016779">
    <property type="term" value="F:nucleotidyltransferase activity"/>
    <property type="evidence" value="ECO:0007669"/>
    <property type="project" value="TreeGrafter"/>
</dbReference>
<dbReference type="GO" id="GO:0008146">
    <property type="term" value="F:sulfotransferase activity"/>
    <property type="evidence" value="ECO:0007669"/>
    <property type="project" value="TreeGrafter"/>
</dbReference>
<evidence type="ECO:0000259" key="2">
    <source>
        <dbReference type="Pfam" id="PF00899"/>
    </source>
</evidence>
<evidence type="ECO:0000313" key="3">
    <source>
        <dbReference type="EMBL" id="PWI25423.1"/>
    </source>
</evidence>
<dbReference type="FunFam" id="3.40.50.720:FF:000080">
    <property type="entry name" value="Thiazole biosynthesis adenylyltransferase ThiF"/>
    <property type="match status" value="1"/>
</dbReference>
<dbReference type="AlphaFoldDB" id="A0A2U3ALJ6"/>
<dbReference type="PANTHER" id="PTHR10953:SF102">
    <property type="entry name" value="ADENYLYLTRANSFERASE AND SULFURTRANSFERASE MOCS3"/>
    <property type="match status" value="1"/>
</dbReference>
<name>A0A2U3ALJ6_9BACL</name>
<dbReference type="GO" id="GO:0008641">
    <property type="term" value="F:ubiquitin-like modifier activating enzyme activity"/>
    <property type="evidence" value="ECO:0007669"/>
    <property type="project" value="InterPro"/>
</dbReference>
<sequence>MDERYSRQVRFAHIGKTGQQRIIDSHVLIVGLGALGSQCAELLVRAGIGHLYVVDRDYVDVSNLQRQTLYSEQDALQGIPKAIAAKNRLSAINSSIEIKAFVEDVTPSFLQQFTKVDIIIDATDNFDIRFMLNDFAYKYKIPWIYGACVASYGVSNTFLPEQQHACLRCLMKKIPLGGTSCDTMGVISSVVSQVVSWQVTETLKIIVGDYDALRGTLQSVDLWANDYASIDVRTLVDQSCTSCSSKATYPYLIEEQQVKVAILCGRDTVQIRSHHLKNIDLQQVKKTVTASITMANDYLIAFMDEEQKVVVFLDGRVFIHHTSDMIVAKKIFYRHFS</sequence>
<evidence type="ECO:0000256" key="1">
    <source>
        <dbReference type="ARBA" id="ARBA00009919"/>
    </source>
</evidence>